<accession>A0A6M3LU29</accession>
<reference evidence="1" key="1">
    <citation type="submission" date="2020-03" db="EMBL/GenBank/DDBJ databases">
        <title>The deep terrestrial virosphere.</title>
        <authorList>
            <person name="Holmfeldt K."/>
            <person name="Nilsson E."/>
            <person name="Simone D."/>
            <person name="Lopez-Fernandez M."/>
            <person name="Wu X."/>
            <person name="de Brujin I."/>
            <person name="Lundin D."/>
            <person name="Andersson A."/>
            <person name="Bertilsson S."/>
            <person name="Dopson M."/>
        </authorList>
    </citation>
    <scope>NUCLEOTIDE SEQUENCE</scope>
    <source>
        <strain evidence="1">MM415B06800</strain>
    </source>
</reference>
<protein>
    <submittedName>
        <fullName evidence="1">Uncharacterized protein</fullName>
    </submittedName>
</protein>
<evidence type="ECO:0000313" key="1">
    <source>
        <dbReference type="EMBL" id="QJA97044.1"/>
    </source>
</evidence>
<sequence length="72" mass="8554">MPWEGECKWGCTEEYVKRGIYLLAVKRKYGLEEGYLVSDAEVDVFLACKTLKLKWSYKNTKQIMEWLNGKRE</sequence>
<proteinExistence type="predicted"/>
<name>A0A6M3LU29_9ZZZZ</name>
<organism evidence="1">
    <name type="scientific">viral metagenome</name>
    <dbReference type="NCBI Taxonomy" id="1070528"/>
    <lineage>
        <taxon>unclassified sequences</taxon>
        <taxon>metagenomes</taxon>
        <taxon>organismal metagenomes</taxon>
    </lineage>
</organism>
<dbReference type="AlphaFoldDB" id="A0A6M3LU29"/>
<gene>
    <name evidence="1" type="ORF">MM415B06800_0006</name>
</gene>
<dbReference type="EMBL" id="MT143457">
    <property type="protein sequence ID" value="QJA97044.1"/>
    <property type="molecule type" value="Genomic_DNA"/>
</dbReference>